<dbReference type="AlphaFoldDB" id="A0A4Y2JPH9"/>
<gene>
    <name evidence="1" type="ORF">AVEN_259149_1</name>
</gene>
<protein>
    <submittedName>
        <fullName evidence="1">Uncharacterized protein</fullName>
    </submittedName>
</protein>
<organism evidence="1 2">
    <name type="scientific">Araneus ventricosus</name>
    <name type="common">Orbweaver spider</name>
    <name type="synonym">Epeira ventricosa</name>
    <dbReference type="NCBI Taxonomy" id="182803"/>
    <lineage>
        <taxon>Eukaryota</taxon>
        <taxon>Metazoa</taxon>
        <taxon>Ecdysozoa</taxon>
        <taxon>Arthropoda</taxon>
        <taxon>Chelicerata</taxon>
        <taxon>Arachnida</taxon>
        <taxon>Araneae</taxon>
        <taxon>Araneomorphae</taxon>
        <taxon>Entelegynae</taxon>
        <taxon>Araneoidea</taxon>
        <taxon>Araneidae</taxon>
        <taxon>Araneus</taxon>
    </lineage>
</organism>
<evidence type="ECO:0000313" key="2">
    <source>
        <dbReference type="Proteomes" id="UP000499080"/>
    </source>
</evidence>
<accession>A0A4Y2JPH9</accession>
<sequence length="96" mass="11158">MRETVHWCRTEGWICNPSGYPSLHLNFRVMNQHKWEWIRAGAWFKEEAGFGFARQACGKLAASSFHGDFEAFVNLLQACTLVMTNLWQACCKFVPW</sequence>
<evidence type="ECO:0000313" key="1">
    <source>
        <dbReference type="EMBL" id="GBM92301.1"/>
    </source>
</evidence>
<dbReference type="Proteomes" id="UP000499080">
    <property type="component" value="Unassembled WGS sequence"/>
</dbReference>
<proteinExistence type="predicted"/>
<comment type="caution">
    <text evidence="1">The sequence shown here is derived from an EMBL/GenBank/DDBJ whole genome shotgun (WGS) entry which is preliminary data.</text>
</comment>
<name>A0A4Y2JPH9_ARAVE</name>
<keyword evidence="2" id="KW-1185">Reference proteome</keyword>
<dbReference type="EMBL" id="BGPR01003777">
    <property type="protein sequence ID" value="GBM92301.1"/>
    <property type="molecule type" value="Genomic_DNA"/>
</dbReference>
<reference evidence="1 2" key="1">
    <citation type="journal article" date="2019" name="Sci. Rep.">
        <title>Orb-weaving spider Araneus ventricosus genome elucidates the spidroin gene catalogue.</title>
        <authorList>
            <person name="Kono N."/>
            <person name="Nakamura H."/>
            <person name="Ohtoshi R."/>
            <person name="Moran D.A.P."/>
            <person name="Shinohara A."/>
            <person name="Yoshida Y."/>
            <person name="Fujiwara M."/>
            <person name="Mori M."/>
            <person name="Tomita M."/>
            <person name="Arakawa K."/>
        </authorList>
    </citation>
    <scope>NUCLEOTIDE SEQUENCE [LARGE SCALE GENOMIC DNA]</scope>
</reference>